<evidence type="ECO:0000259" key="1">
    <source>
        <dbReference type="Pfam" id="PF21056"/>
    </source>
</evidence>
<feature type="non-terminal residue" evidence="2">
    <location>
        <position position="1"/>
    </location>
</feature>
<proteinExistence type="predicted"/>
<dbReference type="PANTHER" id="PTHR31569">
    <property type="entry name" value="SWIM-TYPE DOMAIN-CONTAINING PROTEIN"/>
    <property type="match status" value="1"/>
</dbReference>
<dbReference type="Pfam" id="PF21056">
    <property type="entry name" value="ZSWIM1-3_RNaseH-like"/>
    <property type="match status" value="1"/>
</dbReference>
<evidence type="ECO:0000313" key="3">
    <source>
        <dbReference type="Proteomes" id="UP000276133"/>
    </source>
</evidence>
<dbReference type="Proteomes" id="UP000276133">
    <property type="component" value="Unassembled WGS sequence"/>
</dbReference>
<reference evidence="2 3" key="1">
    <citation type="journal article" date="2018" name="Sci. Rep.">
        <title>Genomic signatures of local adaptation to the degree of environmental predictability in rotifers.</title>
        <authorList>
            <person name="Franch-Gras L."/>
            <person name="Hahn C."/>
            <person name="Garcia-Roger E.M."/>
            <person name="Carmona M.J."/>
            <person name="Serra M."/>
            <person name="Gomez A."/>
        </authorList>
    </citation>
    <scope>NUCLEOTIDE SEQUENCE [LARGE SCALE GENOMIC DNA]</scope>
    <source>
        <strain evidence="2">HYR1</strain>
    </source>
</reference>
<organism evidence="2 3">
    <name type="scientific">Brachionus plicatilis</name>
    <name type="common">Marine rotifer</name>
    <name type="synonym">Brachionus muelleri</name>
    <dbReference type="NCBI Taxonomy" id="10195"/>
    <lineage>
        <taxon>Eukaryota</taxon>
        <taxon>Metazoa</taxon>
        <taxon>Spiralia</taxon>
        <taxon>Gnathifera</taxon>
        <taxon>Rotifera</taxon>
        <taxon>Eurotatoria</taxon>
        <taxon>Monogononta</taxon>
        <taxon>Pseudotrocha</taxon>
        <taxon>Ploima</taxon>
        <taxon>Brachionidae</taxon>
        <taxon>Brachionus</taxon>
    </lineage>
</organism>
<accession>A0A3M7P8F3</accession>
<dbReference type="InterPro" id="IPR048324">
    <property type="entry name" value="ZSWIM1-3_RNaseH-like"/>
</dbReference>
<keyword evidence="3" id="KW-1185">Reference proteome</keyword>
<dbReference type="OrthoDB" id="124789at2759"/>
<dbReference type="PANTHER" id="PTHR31569:SF4">
    <property type="entry name" value="SWIM-TYPE DOMAIN-CONTAINING PROTEIN"/>
    <property type="match status" value="1"/>
</dbReference>
<sequence length="132" mass="15699">DDHPLKAFENVMNERIKIDNHNNFKLVYDEVNAKTLLMVYYQSIQMKQLYAQYGEILFIDGTYSLNHNNYPVYLIVVRDCNGNSQIVAFAIVAYERQLLLDRFIDIFRQLNEIKQTRTIMIDKDLTEWNVLT</sequence>
<protein>
    <submittedName>
        <fullName evidence="2">Zinc finger SWIM domain-containing 1-like</fullName>
    </submittedName>
</protein>
<comment type="caution">
    <text evidence="2">The sequence shown here is derived from an EMBL/GenBank/DDBJ whole genome shotgun (WGS) entry which is preliminary data.</text>
</comment>
<evidence type="ECO:0000313" key="2">
    <source>
        <dbReference type="EMBL" id="RMZ95050.1"/>
    </source>
</evidence>
<dbReference type="EMBL" id="REGN01012631">
    <property type="protein sequence ID" value="RMZ95050.1"/>
    <property type="molecule type" value="Genomic_DNA"/>
</dbReference>
<dbReference type="InterPro" id="IPR052579">
    <property type="entry name" value="Zinc_finger_SWIM"/>
</dbReference>
<gene>
    <name evidence="2" type="ORF">BpHYR1_014125</name>
</gene>
<dbReference type="STRING" id="10195.A0A3M7P8F3"/>
<dbReference type="AlphaFoldDB" id="A0A3M7P8F3"/>
<name>A0A3M7P8F3_BRAPC</name>
<feature type="non-terminal residue" evidence="2">
    <location>
        <position position="132"/>
    </location>
</feature>
<feature type="domain" description="ZSWIM1/3 RNaseH-like" evidence="1">
    <location>
        <begin position="19"/>
        <end position="131"/>
    </location>
</feature>